<reference evidence="8 9" key="1">
    <citation type="journal article" date="2015" name="Stand. Genomic Sci.">
        <title>Genomic Encyclopedia of Bacterial and Archaeal Type Strains, Phase III: the genomes of soil and plant-associated and newly described type strains.</title>
        <authorList>
            <person name="Whitman W.B."/>
            <person name="Woyke T."/>
            <person name="Klenk H.P."/>
            <person name="Zhou Y."/>
            <person name="Lilburn T.G."/>
            <person name="Beck B.J."/>
            <person name="De Vos P."/>
            <person name="Vandamme P."/>
            <person name="Eisen J.A."/>
            <person name="Garrity G."/>
            <person name="Hugenholtz P."/>
            <person name="Kyrpides N.C."/>
        </authorList>
    </citation>
    <scope>NUCLEOTIDE SEQUENCE [LARGE SCALE GENOMIC DNA]</scope>
    <source>
        <strain evidence="8 9">CGMCC 1.6858</strain>
    </source>
</reference>
<feature type="transmembrane region" description="Helical" evidence="6">
    <location>
        <begin position="216"/>
        <end position="236"/>
    </location>
</feature>
<dbReference type="InterPro" id="IPR051258">
    <property type="entry name" value="Diverse_Substrate_Transporter"/>
</dbReference>
<comment type="caution">
    <text evidence="8">The sequence shown here is derived from an EMBL/GenBank/DDBJ whole genome shotgun (WGS) entry which is preliminary data.</text>
</comment>
<gene>
    <name evidence="8" type="ORF">IQ22_03446</name>
</gene>
<dbReference type="OrthoDB" id="7158585at2"/>
<evidence type="ECO:0000256" key="5">
    <source>
        <dbReference type="ARBA" id="ARBA00023136"/>
    </source>
</evidence>
<keyword evidence="4 6" id="KW-1133">Transmembrane helix</keyword>
<feature type="domain" description="EamA" evidence="7">
    <location>
        <begin position="153"/>
        <end position="289"/>
    </location>
</feature>
<sequence length="296" mass="32134">MINVFWRQATYPVWMADLVLLLVAILWGSSYSMVKYGLLFYPVLGFLAIRFCLTSLLLLPKLRGDGRKALVPGLPLGLMLLAIFLCETFGVALTTATNAAFLISLFVVFTPLVEWWMLRRRPSNGAFFAAMVSLIGTWLLTSGESAEFKFNQGDALMVAAAGLRALSMCLTKRLMRDRAVPALALTAAQTAVVGLGCLGVAFSLPAGLPPLPTALAFWLIMGYLVLFCTLFAFVAQNHAIRHTSPSRVSLLMGSEPLFGALFAVLWLDESLNTLAWIGGLLIVAAALWATRLRQGG</sequence>
<dbReference type="PANTHER" id="PTHR42920:SF5">
    <property type="entry name" value="EAMA DOMAIN-CONTAINING PROTEIN"/>
    <property type="match status" value="1"/>
</dbReference>
<proteinExistence type="predicted"/>
<feature type="transmembrane region" description="Helical" evidence="6">
    <location>
        <begin position="12"/>
        <end position="33"/>
    </location>
</feature>
<feature type="transmembrane region" description="Helical" evidence="6">
    <location>
        <begin position="39"/>
        <end position="59"/>
    </location>
</feature>
<dbReference type="SUPFAM" id="SSF103481">
    <property type="entry name" value="Multidrug resistance efflux transporter EmrE"/>
    <property type="match status" value="2"/>
</dbReference>
<keyword evidence="3 6" id="KW-0812">Transmembrane</keyword>
<feature type="transmembrane region" description="Helical" evidence="6">
    <location>
        <begin position="273"/>
        <end position="290"/>
    </location>
</feature>
<feature type="domain" description="EamA" evidence="7">
    <location>
        <begin position="15"/>
        <end position="141"/>
    </location>
</feature>
<evidence type="ECO:0000256" key="1">
    <source>
        <dbReference type="ARBA" id="ARBA00004651"/>
    </source>
</evidence>
<protein>
    <submittedName>
        <fullName evidence="8">Threonine/homoserine efflux transporter RhtA</fullName>
    </submittedName>
</protein>
<feature type="transmembrane region" description="Helical" evidence="6">
    <location>
        <begin position="71"/>
        <end position="93"/>
    </location>
</feature>
<dbReference type="Pfam" id="PF00892">
    <property type="entry name" value="EamA"/>
    <property type="match status" value="2"/>
</dbReference>
<evidence type="ECO:0000256" key="3">
    <source>
        <dbReference type="ARBA" id="ARBA00022692"/>
    </source>
</evidence>
<dbReference type="EMBL" id="VLKY01000012">
    <property type="protein sequence ID" value="TWI52303.1"/>
    <property type="molecule type" value="Genomic_DNA"/>
</dbReference>
<evidence type="ECO:0000256" key="2">
    <source>
        <dbReference type="ARBA" id="ARBA00022475"/>
    </source>
</evidence>
<feature type="transmembrane region" description="Helical" evidence="6">
    <location>
        <begin position="99"/>
        <end position="118"/>
    </location>
</feature>
<dbReference type="PANTHER" id="PTHR42920">
    <property type="entry name" value="OS03G0707200 PROTEIN-RELATED"/>
    <property type="match status" value="1"/>
</dbReference>
<feature type="transmembrane region" description="Helical" evidence="6">
    <location>
        <begin position="183"/>
        <end position="204"/>
    </location>
</feature>
<evidence type="ECO:0000313" key="9">
    <source>
        <dbReference type="Proteomes" id="UP000316905"/>
    </source>
</evidence>
<keyword evidence="9" id="KW-1185">Reference proteome</keyword>
<evidence type="ECO:0000256" key="4">
    <source>
        <dbReference type="ARBA" id="ARBA00022989"/>
    </source>
</evidence>
<evidence type="ECO:0000256" key="6">
    <source>
        <dbReference type="SAM" id="Phobius"/>
    </source>
</evidence>
<dbReference type="RefSeq" id="WP_145144093.1">
    <property type="nucleotide sequence ID" value="NZ_VLKY01000012.1"/>
</dbReference>
<dbReference type="InterPro" id="IPR000620">
    <property type="entry name" value="EamA_dom"/>
</dbReference>
<dbReference type="Proteomes" id="UP000316905">
    <property type="component" value="Unassembled WGS sequence"/>
</dbReference>
<dbReference type="GO" id="GO:0005886">
    <property type="term" value="C:plasma membrane"/>
    <property type="evidence" value="ECO:0007669"/>
    <property type="project" value="UniProtKB-SubCell"/>
</dbReference>
<feature type="transmembrane region" description="Helical" evidence="6">
    <location>
        <begin position="248"/>
        <end position="267"/>
    </location>
</feature>
<evidence type="ECO:0000313" key="8">
    <source>
        <dbReference type="EMBL" id="TWI52303.1"/>
    </source>
</evidence>
<evidence type="ECO:0000259" key="7">
    <source>
        <dbReference type="Pfam" id="PF00892"/>
    </source>
</evidence>
<name>A0A562Q6F2_9PSED</name>
<dbReference type="InterPro" id="IPR037185">
    <property type="entry name" value="EmrE-like"/>
</dbReference>
<keyword evidence="2" id="KW-1003">Cell membrane</keyword>
<accession>A0A562Q6F2</accession>
<keyword evidence="5 6" id="KW-0472">Membrane</keyword>
<organism evidence="8 9">
    <name type="scientific">Pseudomonas duriflava</name>
    <dbReference type="NCBI Taxonomy" id="459528"/>
    <lineage>
        <taxon>Bacteria</taxon>
        <taxon>Pseudomonadati</taxon>
        <taxon>Pseudomonadota</taxon>
        <taxon>Gammaproteobacteria</taxon>
        <taxon>Pseudomonadales</taxon>
        <taxon>Pseudomonadaceae</taxon>
        <taxon>Pseudomonas</taxon>
    </lineage>
</organism>
<dbReference type="AlphaFoldDB" id="A0A562Q6F2"/>
<comment type="subcellular location">
    <subcellularLocation>
        <location evidence="1">Cell membrane</location>
        <topology evidence="1">Multi-pass membrane protein</topology>
    </subcellularLocation>
</comment>